<evidence type="ECO:0000313" key="2">
    <source>
        <dbReference type="Proteomes" id="UP000828048"/>
    </source>
</evidence>
<accession>A0ACB7XXT1</accession>
<organism evidence="1 2">
    <name type="scientific">Vaccinium darrowii</name>
    <dbReference type="NCBI Taxonomy" id="229202"/>
    <lineage>
        <taxon>Eukaryota</taxon>
        <taxon>Viridiplantae</taxon>
        <taxon>Streptophyta</taxon>
        <taxon>Embryophyta</taxon>
        <taxon>Tracheophyta</taxon>
        <taxon>Spermatophyta</taxon>
        <taxon>Magnoliopsida</taxon>
        <taxon>eudicotyledons</taxon>
        <taxon>Gunneridae</taxon>
        <taxon>Pentapetalae</taxon>
        <taxon>asterids</taxon>
        <taxon>Ericales</taxon>
        <taxon>Ericaceae</taxon>
        <taxon>Vaccinioideae</taxon>
        <taxon>Vaccinieae</taxon>
        <taxon>Vaccinium</taxon>
    </lineage>
</organism>
<reference evidence="1 2" key="1">
    <citation type="journal article" date="2021" name="Hortic Res">
        <title>High-quality reference genome and annotation aids understanding of berry development for evergreen blueberry (Vaccinium darrowii).</title>
        <authorList>
            <person name="Yu J."/>
            <person name="Hulse-Kemp A.M."/>
            <person name="Babiker E."/>
            <person name="Staton M."/>
        </authorList>
    </citation>
    <scope>NUCLEOTIDE SEQUENCE [LARGE SCALE GENOMIC DNA]</scope>
    <source>
        <strain evidence="2">cv. NJ 8807/NJ 8810</strain>
        <tissue evidence="1">Young leaf</tissue>
    </source>
</reference>
<proteinExistence type="predicted"/>
<evidence type="ECO:0000313" key="1">
    <source>
        <dbReference type="EMBL" id="KAH7846099.1"/>
    </source>
</evidence>
<name>A0ACB7XXT1_9ERIC</name>
<dbReference type="EMBL" id="CM037155">
    <property type="protein sequence ID" value="KAH7846099.1"/>
    <property type="molecule type" value="Genomic_DNA"/>
</dbReference>
<gene>
    <name evidence="1" type="ORF">Vadar_009901</name>
</gene>
<sequence>MDEFRQKIRDKIDDARSFYVDGSTDKYSDEAFTEMMLLDACLVLAYIERDQATKEEIITCLGMQALYALGTDILNLLENQLPFLVLEIVMSLKFQGNEWMDVLDIFSAMASFGVEEHNKNAKAREVCKKQPLHLLEYFWLRERAFDQPSKALKSRSTARTLANQSINKFIYSFRSVSELKSKGIHVRPSGIRSRKDVEFKSFFFFGVLKLPPFFFSPEWIIRCSNLVAYELSLNDHDKLPTMAYLNFMKSLVNSPDDVKELRSKAILFTTFSSDEEVVEKFHGIITSVAEDFNRFDEVEQEIQMYYHSMLTSWIAELLHTYFSSPWTFIAFLAASSLLVLTFLQTYFTMYPRRDR</sequence>
<protein>
    <submittedName>
        <fullName evidence="1">Uncharacterized protein</fullName>
    </submittedName>
</protein>
<keyword evidence="2" id="KW-1185">Reference proteome</keyword>
<dbReference type="Proteomes" id="UP000828048">
    <property type="component" value="Chromosome 5"/>
</dbReference>
<comment type="caution">
    <text evidence="1">The sequence shown here is derived from an EMBL/GenBank/DDBJ whole genome shotgun (WGS) entry which is preliminary data.</text>
</comment>